<accession>A0A6J6SXQ6</accession>
<dbReference type="AlphaFoldDB" id="A0A6J6SXQ6"/>
<proteinExistence type="predicted"/>
<protein>
    <submittedName>
        <fullName evidence="1">Unannotated protein</fullName>
    </submittedName>
</protein>
<gene>
    <name evidence="1" type="ORF">UFOPK2786_00700</name>
</gene>
<dbReference type="EMBL" id="CAEZYW010000087">
    <property type="protein sequence ID" value="CAB4739641.1"/>
    <property type="molecule type" value="Genomic_DNA"/>
</dbReference>
<sequence>MANIATIRMTPYMSAKSPILIVFPRNFSASGISGPWIVLALNRMSVRAVKTDSVPSVTMNGGSLKRVMRNPFIAPAKTAARIPRRMAMIGF</sequence>
<reference evidence="1" key="1">
    <citation type="submission" date="2020-05" db="EMBL/GenBank/DDBJ databases">
        <authorList>
            <person name="Chiriac C."/>
            <person name="Salcher M."/>
            <person name="Ghai R."/>
            <person name="Kavagutti S V."/>
        </authorList>
    </citation>
    <scope>NUCLEOTIDE SEQUENCE</scope>
</reference>
<name>A0A6J6SXQ6_9ZZZZ</name>
<organism evidence="1">
    <name type="scientific">freshwater metagenome</name>
    <dbReference type="NCBI Taxonomy" id="449393"/>
    <lineage>
        <taxon>unclassified sequences</taxon>
        <taxon>metagenomes</taxon>
        <taxon>ecological metagenomes</taxon>
    </lineage>
</organism>
<evidence type="ECO:0000313" key="1">
    <source>
        <dbReference type="EMBL" id="CAB4739641.1"/>
    </source>
</evidence>